<dbReference type="AlphaFoldDB" id="A0AAV5V8W0"/>
<reference evidence="1" key="1">
    <citation type="submission" date="2023-10" db="EMBL/GenBank/DDBJ databases">
        <title>Genome assembly of Pristionchus species.</title>
        <authorList>
            <person name="Yoshida K."/>
            <person name="Sommer R.J."/>
        </authorList>
    </citation>
    <scope>NUCLEOTIDE SEQUENCE</scope>
    <source>
        <strain evidence="1">RS5133</strain>
    </source>
</reference>
<dbReference type="Proteomes" id="UP001432322">
    <property type="component" value="Unassembled WGS sequence"/>
</dbReference>
<keyword evidence="2" id="KW-1185">Reference proteome</keyword>
<protein>
    <submittedName>
        <fullName evidence="1">Uncharacterized protein</fullName>
    </submittedName>
</protein>
<evidence type="ECO:0000313" key="1">
    <source>
        <dbReference type="EMBL" id="GMT15889.1"/>
    </source>
</evidence>
<organism evidence="1 2">
    <name type="scientific">Pristionchus fissidentatus</name>
    <dbReference type="NCBI Taxonomy" id="1538716"/>
    <lineage>
        <taxon>Eukaryota</taxon>
        <taxon>Metazoa</taxon>
        <taxon>Ecdysozoa</taxon>
        <taxon>Nematoda</taxon>
        <taxon>Chromadorea</taxon>
        <taxon>Rhabditida</taxon>
        <taxon>Rhabditina</taxon>
        <taxon>Diplogasteromorpha</taxon>
        <taxon>Diplogasteroidea</taxon>
        <taxon>Neodiplogasteridae</taxon>
        <taxon>Pristionchus</taxon>
    </lineage>
</organism>
<gene>
    <name evidence="1" type="ORF">PFISCL1PPCAC_7186</name>
</gene>
<dbReference type="EMBL" id="BTSY01000002">
    <property type="protein sequence ID" value="GMT15889.1"/>
    <property type="molecule type" value="Genomic_DNA"/>
</dbReference>
<name>A0AAV5V8W0_9BILA</name>
<feature type="non-terminal residue" evidence="1">
    <location>
        <position position="1"/>
    </location>
</feature>
<comment type="caution">
    <text evidence="1">The sequence shown here is derived from an EMBL/GenBank/DDBJ whole genome shotgun (WGS) entry which is preliminary data.</text>
</comment>
<sequence>ASTTVLRSLRRRPTSRVQRVFLGRERETTSEVCSGARIDSDPRFSNYLSSVDDRLITVAPIRTLFLSH</sequence>
<evidence type="ECO:0000313" key="2">
    <source>
        <dbReference type="Proteomes" id="UP001432322"/>
    </source>
</evidence>
<accession>A0AAV5V8W0</accession>
<proteinExistence type="predicted"/>